<reference evidence="3 4" key="1">
    <citation type="journal article" date="2023" name="Int. J. Syst. Evol. Microbiol.">
        <title>Lactiplantibacillus brownii sp. nov., a novel psychrotolerant species isolated from sauerkraut.</title>
        <authorList>
            <person name="Heng Y.C."/>
            <person name="Silvaraju S."/>
            <person name="Lee J.K.Y."/>
            <person name="Kittelmann S."/>
        </authorList>
    </citation>
    <scope>NUCLEOTIDE SEQUENCE [LARGE SCALE GENOMIC DNA]</scope>
    <source>
        <strain evidence="3 4">WILCCON 0030</strain>
    </source>
</reference>
<dbReference type="InterPro" id="IPR036095">
    <property type="entry name" value="PTS_EIIB-like_sf"/>
</dbReference>
<dbReference type="SUPFAM" id="SSF52794">
    <property type="entry name" value="PTS system IIB component-like"/>
    <property type="match status" value="1"/>
</dbReference>
<keyword evidence="4" id="KW-1185">Reference proteome</keyword>
<dbReference type="CDD" id="cd05563">
    <property type="entry name" value="PTS_IIB_ascorbate"/>
    <property type="match status" value="1"/>
</dbReference>
<comment type="caution">
    <text evidence="3">The sequence shown here is derived from an EMBL/GenBank/DDBJ whole genome shotgun (WGS) entry which is preliminary data.</text>
</comment>
<feature type="domain" description="PTS EIIB type-2" evidence="2">
    <location>
        <begin position="1"/>
        <end position="94"/>
    </location>
</feature>
<keyword evidence="3" id="KW-0762">Sugar transport</keyword>
<gene>
    <name evidence="3" type="ORF">RA086_13695</name>
</gene>
<dbReference type="Gene3D" id="3.40.50.2300">
    <property type="match status" value="1"/>
</dbReference>
<name>A0ABU1ACE9_9LACO</name>
<evidence type="ECO:0000313" key="3">
    <source>
        <dbReference type="EMBL" id="MDQ7938663.1"/>
    </source>
</evidence>
<organism evidence="3 4">
    <name type="scientific">Lactiplantibacillus brownii</name>
    <dbReference type="NCBI Taxonomy" id="3069269"/>
    <lineage>
        <taxon>Bacteria</taxon>
        <taxon>Bacillati</taxon>
        <taxon>Bacillota</taxon>
        <taxon>Bacilli</taxon>
        <taxon>Lactobacillales</taxon>
        <taxon>Lactobacillaceae</taxon>
        <taxon>Lactiplantibacillus</taxon>
    </lineage>
</organism>
<dbReference type="RefSeq" id="WP_308704327.1">
    <property type="nucleotide sequence ID" value="NZ_AP027463.1"/>
</dbReference>
<dbReference type="EC" id="2.7.1.-" evidence="3"/>
<accession>A0ABU1ACE9</accession>
<dbReference type="Proteomes" id="UP001227831">
    <property type="component" value="Unassembled WGS sequence"/>
</dbReference>
<dbReference type="EMBL" id="JAVCWF010000001">
    <property type="protein sequence ID" value="MDQ7938663.1"/>
    <property type="molecule type" value="Genomic_DNA"/>
</dbReference>
<dbReference type="PROSITE" id="PS51099">
    <property type="entry name" value="PTS_EIIB_TYPE_2"/>
    <property type="match status" value="1"/>
</dbReference>
<dbReference type="InterPro" id="IPR013011">
    <property type="entry name" value="PTS_EIIB_2"/>
</dbReference>
<keyword evidence="3" id="KW-0813">Transport</keyword>
<dbReference type="GO" id="GO:0016740">
    <property type="term" value="F:transferase activity"/>
    <property type="evidence" value="ECO:0007669"/>
    <property type="project" value="UniProtKB-KW"/>
</dbReference>
<keyword evidence="1 3" id="KW-0808">Transferase</keyword>
<evidence type="ECO:0000259" key="2">
    <source>
        <dbReference type="PROSITE" id="PS51099"/>
    </source>
</evidence>
<protein>
    <submittedName>
        <fullName evidence="3">PTS sugar transporter subunit IIB</fullName>
        <ecNumber evidence="3">2.7.1.-</ecNumber>
    </submittedName>
</protein>
<evidence type="ECO:0000256" key="1">
    <source>
        <dbReference type="ARBA" id="ARBA00022679"/>
    </source>
</evidence>
<evidence type="ECO:0000313" key="4">
    <source>
        <dbReference type="Proteomes" id="UP001227831"/>
    </source>
</evidence>
<dbReference type="InterPro" id="IPR003501">
    <property type="entry name" value="PTS_EIIB_2/3"/>
</dbReference>
<sequence length="96" mass="10526">MKLAAVCSTGLGSSFMVEMNITDILKDIGVKDVETTHMDMGSASKDMADHFFVGRDLADAAQDRLGKENVTVLDSIIDKDELKTKVEKYLKDNGEL</sequence>
<proteinExistence type="predicted"/>
<dbReference type="Pfam" id="PF02302">
    <property type="entry name" value="PTS_IIB"/>
    <property type="match status" value="1"/>
</dbReference>